<protein>
    <submittedName>
        <fullName evidence="4">Armadillo repeat containing 5</fullName>
    </submittedName>
</protein>
<feature type="repeat" description="ARM" evidence="1">
    <location>
        <begin position="143"/>
        <end position="187"/>
    </location>
</feature>
<evidence type="ECO:0000313" key="5">
    <source>
        <dbReference type="Proteomes" id="UP000018467"/>
    </source>
</evidence>
<feature type="region of interest" description="Disordered" evidence="2">
    <location>
        <begin position="553"/>
        <end position="644"/>
    </location>
</feature>
<dbReference type="InterPro" id="IPR000225">
    <property type="entry name" value="Armadillo"/>
</dbReference>
<evidence type="ECO:0000313" key="4">
    <source>
        <dbReference type="Ensembl" id="ENSAMXP00000040340.1"/>
    </source>
</evidence>
<dbReference type="Gene3D" id="1.25.10.10">
    <property type="entry name" value="Leucine-rich Repeat Variant"/>
    <property type="match status" value="1"/>
</dbReference>
<dbReference type="SUPFAM" id="SSF48371">
    <property type="entry name" value="ARM repeat"/>
    <property type="match status" value="1"/>
</dbReference>
<reference evidence="4" key="4">
    <citation type="submission" date="2025-09" db="UniProtKB">
        <authorList>
            <consortium name="Ensembl"/>
        </authorList>
    </citation>
    <scope>IDENTIFICATION</scope>
</reference>
<dbReference type="InterPro" id="IPR000210">
    <property type="entry name" value="BTB/POZ_dom"/>
</dbReference>
<feature type="compositionally biased region" description="Polar residues" evidence="2">
    <location>
        <begin position="39"/>
        <end position="60"/>
    </location>
</feature>
<feature type="region of interest" description="Disordered" evidence="2">
    <location>
        <begin position="1093"/>
        <end position="1149"/>
    </location>
</feature>
<evidence type="ECO:0000259" key="3">
    <source>
        <dbReference type="PROSITE" id="PS50097"/>
    </source>
</evidence>
<dbReference type="GO" id="GO:0009653">
    <property type="term" value="P:anatomical structure morphogenesis"/>
    <property type="evidence" value="ECO:0007669"/>
    <property type="project" value="TreeGrafter"/>
</dbReference>
<feature type="compositionally biased region" description="Pro residues" evidence="2">
    <location>
        <begin position="203"/>
        <end position="223"/>
    </location>
</feature>
<dbReference type="InterPro" id="IPR011333">
    <property type="entry name" value="SKP1/BTB/POZ_sf"/>
</dbReference>
<dbReference type="GO" id="GO:0005829">
    <property type="term" value="C:cytosol"/>
    <property type="evidence" value="ECO:0007669"/>
    <property type="project" value="TreeGrafter"/>
</dbReference>
<name>A0A3B1JER7_ASTMX</name>
<feature type="domain" description="BTB" evidence="3">
    <location>
        <begin position="954"/>
        <end position="1030"/>
    </location>
</feature>
<dbReference type="Ensembl" id="ENSAMXT00000032464.1">
    <property type="protein sequence ID" value="ENSAMXP00000040340.1"/>
    <property type="gene ID" value="ENSAMXG00000008691.2"/>
</dbReference>
<dbReference type="InParanoid" id="A0A3B1JER7"/>
<feature type="region of interest" description="Disordered" evidence="2">
    <location>
        <begin position="507"/>
        <end position="531"/>
    </location>
</feature>
<accession>A0A3B1JER7</accession>
<feature type="compositionally biased region" description="Low complexity" evidence="2">
    <location>
        <begin position="627"/>
        <end position="644"/>
    </location>
</feature>
<dbReference type="Gene3D" id="3.30.710.10">
    <property type="entry name" value="Potassium Channel Kv1.1, Chain A"/>
    <property type="match status" value="1"/>
</dbReference>
<sequence length="1233" mass="132288">MAAQVGRERKHPKGGPASAREANSESVESSLSWCLAQLTKQSSSAERPSTGLTGADNNKPVSGREADKRLKAGQWKALVAIRTHHIKGGRSRIAQYQAKGGLPPLLEILRRPESSRKILDLALSILANCCTEKETRTEVRKLDGISIVVEVLKRHSSVESVENRAARALGNLAMDPEGSANVHSAGGVPPLILCLTLSNPPSCPSPSSPPSSPSALPPAPMPSCPKLERAQSAARALLYLSDTPANRLSLLSQGALSALAFFIAPEYPAGLRRASLRALHELTRGCGTECAREMSGSGAMAQLGLLASGEGEASLEELALKTLANLCSQGCLRPLVGSLGVIPKFAEEVKKDPLRSGIFFKALCLCCKEAVNRVKVKESGGLEVLINFLSAHQNHPFTRLAILACVDFVYDEAALEQLQELGLVPLLVQRLVDLARGEELSTVKIDASLSLSGASELMTSCFDSFDFPPPEGSRREEVGKEQGSGSSSFLSLRSWLVSEGLISSEGELMESPCGTDGDVGTPNPSCSPSSSCSSSSSGFTPLFDVLCTALPLSKPHSSPRPKPSRLSASSSPVPMMPQSVQNKTSPTSPSTTILPTCTSTPQAKPPVPLICPAKVSSPPRKRLRTYSSSSSCSTISSSSCTSSTTSRSSLVSLEALPIMPKTPIYQHPYHPEPWTPESPILLLLSRFSHATDPSGVLINASVISGLLYYLTHHQDPSSRCFRMLGRLSCNPNCLQALIRTGAVALIRHRLCLGEVDRRRDGRRIEKQPDRVKAKIRQLGQGLLTNVRVQSETGFGSGVLSHIFLSGSESDKLYCVLSLPLITSNRVLLKKLLLDSGGLLFALEPLSWLDVGDDEESNDSDKCRTFLSAWLCAPEQVSLPKLHSLYISLLIGCLSSVLAASKVELERRKSGADAGVVVEVPVSPMKSPSTVETRDQESNQCPQASCVCPYKASTHNLSFLLDDGTLLTANREAIAGDEGVEEVGSEYFRALLRGGFGEACESNSIPIRDVSKGMLLPVLHYLHGCRMKNSSHDGCCRVLTCLVSAGLKSPEVGPETFQKSPLAEVLIGASRFLVPTLQKEAEDLCISLLSLSVASPSPTRSPSKLSASEDQAKKTKPDMGSACKELTQSTQMSKTRGRDTQQAAEQEAAEDDDQIIGLGRLRYLLPQTYSFSQRYCYSSLGRACLSILLRPQEVQNSRLPPSLSADFFLRLVREVDSIESLCQDLLSMVTVALS</sequence>
<dbReference type="PROSITE" id="PS50097">
    <property type="entry name" value="BTB"/>
    <property type="match status" value="1"/>
</dbReference>
<feature type="compositionally biased region" description="Polar residues" evidence="2">
    <location>
        <begin position="1093"/>
        <end position="1108"/>
    </location>
</feature>
<dbReference type="SMART" id="SM00185">
    <property type="entry name" value="ARM"/>
    <property type="match status" value="4"/>
</dbReference>
<organism evidence="4 5">
    <name type="scientific">Astyanax mexicanus</name>
    <name type="common">Blind cave fish</name>
    <name type="synonym">Astyanax fasciatus mexicanus</name>
    <dbReference type="NCBI Taxonomy" id="7994"/>
    <lineage>
        <taxon>Eukaryota</taxon>
        <taxon>Metazoa</taxon>
        <taxon>Chordata</taxon>
        <taxon>Craniata</taxon>
        <taxon>Vertebrata</taxon>
        <taxon>Euteleostomi</taxon>
        <taxon>Actinopterygii</taxon>
        <taxon>Neopterygii</taxon>
        <taxon>Teleostei</taxon>
        <taxon>Ostariophysi</taxon>
        <taxon>Characiformes</taxon>
        <taxon>Characoidei</taxon>
        <taxon>Acestrorhamphidae</taxon>
        <taxon>Acestrorhamphinae</taxon>
        <taxon>Astyanax</taxon>
    </lineage>
</organism>
<dbReference type="InterPro" id="IPR055445">
    <property type="entry name" value="ARM_ARMC5"/>
</dbReference>
<feature type="region of interest" description="Disordered" evidence="2">
    <location>
        <begin position="39"/>
        <end position="67"/>
    </location>
</feature>
<reference evidence="5" key="2">
    <citation type="journal article" date="2014" name="Nat. Commun.">
        <title>The cavefish genome reveals candidate genes for eye loss.</title>
        <authorList>
            <person name="McGaugh S.E."/>
            <person name="Gross J.B."/>
            <person name="Aken B."/>
            <person name="Blin M."/>
            <person name="Borowsky R."/>
            <person name="Chalopin D."/>
            <person name="Hinaux H."/>
            <person name="Jeffery W.R."/>
            <person name="Keene A."/>
            <person name="Ma L."/>
            <person name="Minx P."/>
            <person name="Murphy D."/>
            <person name="O'Quin K.E."/>
            <person name="Retaux S."/>
            <person name="Rohner N."/>
            <person name="Searle S.M."/>
            <person name="Stahl B.A."/>
            <person name="Tabin C."/>
            <person name="Volff J.N."/>
            <person name="Yoshizawa M."/>
            <person name="Warren W.C."/>
        </authorList>
    </citation>
    <scope>NUCLEOTIDE SEQUENCE [LARGE SCALE GENOMIC DNA]</scope>
    <source>
        <strain evidence="5">female</strain>
    </source>
</reference>
<evidence type="ECO:0000256" key="2">
    <source>
        <dbReference type="SAM" id="MobiDB-lite"/>
    </source>
</evidence>
<dbReference type="PANTHER" id="PTHR23312:SF8">
    <property type="entry name" value="ARMADILLO REPEAT-CONTAINING PROTEIN 5"/>
    <property type="match status" value="1"/>
</dbReference>
<dbReference type="Pfam" id="PF24768">
    <property type="entry name" value="ARM_ARMC5"/>
    <property type="match status" value="1"/>
</dbReference>
<feature type="repeat" description="ARM" evidence="1">
    <location>
        <begin position="100"/>
        <end position="144"/>
    </location>
</feature>
<dbReference type="PANTHER" id="PTHR23312">
    <property type="entry name" value="ARMC5 ARMADILLO REPEAT-CONTAINING -RELATED"/>
    <property type="match status" value="1"/>
</dbReference>
<proteinExistence type="predicted"/>
<dbReference type="AlphaFoldDB" id="A0A3B1JER7"/>
<dbReference type="STRING" id="7994.ENSAMXP00000040340"/>
<feature type="region of interest" description="Disordered" evidence="2">
    <location>
        <begin position="203"/>
        <end position="225"/>
    </location>
</feature>
<reference evidence="4" key="3">
    <citation type="submission" date="2025-08" db="UniProtKB">
        <authorList>
            <consortium name="Ensembl"/>
        </authorList>
    </citation>
    <scope>IDENTIFICATION</scope>
</reference>
<dbReference type="InterPro" id="IPR016024">
    <property type="entry name" value="ARM-type_fold"/>
</dbReference>
<dbReference type="FunCoup" id="A0A3B1JER7">
    <property type="interactions" value="1026"/>
</dbReference>
<feature type="compositionally biased region" description="Low complexity" evidence="2">
    <location>
        <begin position="564"/>
        <end position="601"/>
    </location>
</feature>
<dbReference type="GeneTree" id="ENSGT00390000009109"/>
<dbReference type="Proteomes" id="UP000018467">
    <property type="component" value="Unassembled WGS sequence"/>
</dbReference>
<dbReference type="PROSITE" id="PS50176">
    <property type="entry name" value="ARM_REPEAT"/>
    <property type="match status" value="2"/>
</dbReference>
<feature type="region of interest" description="Disordered" evidence="2">
    <location>
        <begin position="1"/>
        <end position="25"/>
    </location>
</feature>
<evidence type="ECO:0000256" key="1">
    <source>
        <dbReference type="PROSITE-ProRule" id="PRU00259"/>
    </source>
</evidence>
<keyword evidence="5" id="KW-1185">Reference proteome</keyword>
<reference evidence="5" key="1">
    <citation type="submission" date="2013-03" db="EMBL/GenBank/DDBJ databases">
        <authorList>
            <person name="Jeffery W."/>
            <person name="Warren W."/>
            <person name="Wilson R.K."/>
        </authorList>
    </citation>
    <scope>NUCLEOTIDE SEQUENCE</scope>
    <source>
        <strain evidence="5">female</strain>
    </source>
</reference>
<dbReference type="Bgee" id="ENSAMXG00000008691">
    <property type="expression patterns" value="Expressed in camera-type eye and 14 other cell types or tissues"/>
</dbReference>
<dbReference type="InterPro" id="IPR011989">
    <property type="entry name" value="ARM-like"/>
</dbReference>